<evidence type="ECO:0000313" key="1">
    <source>
        <dbReference type="EMBL" id="KAF9790423.1"/>
    </source>
</evidence>
<comment type="caution">
    <text evidence="1">The sequence shown here is derived from an EMBL/GenBank/DDBJ whole genome shotgun (WGS) entry which is preliminary data.</text>
</comment>
<dbReference type="EMBL" id="WIUZ02000002">
    <property type="protein sequence ID" value="KAF9790423.1"/>
    <property type="molecule type" value="Genomic_DNA"/>
</dbReference>
<dbReference type="AlphaFoldDB" id="A0A9P6HLT4"/>
<dbReference type="Proteomes" id="UP000736335">
    <property type="component" value="Unassembled WGS sequence"/>
</dbReference>
<keyword evidence="2" id="KW-1185">Reference proteome</keyword>
<protein>
    <submittedName>
        <fullName evidence="1">Uncharacterized protein</fullName>
    </submittedName>
</protein>
<evidence type="ECO:0000313" key="2">
    <source>
        <dbReference type="Proteomes" id="UP000736335"/>
    </source>
</evidence>
<gene>
    <name evidence="1" type="ORF">BJ322DRAFT_1207963</name>
</gene>
<reference evidence="1" key="2">
    <citation type="submission" date="2020-11" db="EMBL/GenBank/DDBJ databases">
        <authorList>
            <consortium name="DOE Joint Genome Institute"/>
            <person name="Kuo A."/>
            <person name="Miyauchi S."/>
            <person name="Kiss E."/>
            <person name="Drula E."/>
            <person name="Kohler A."/>
            <person name="Sanchez-Garcia M."/>
            <person name="Andreopoulos B."/>
            <person name="Barry K.W."/>
            <person name="Bonito G."/>
            <person name="Buee M."/>
            <person name="Carver A."/>
            <person name="Chen C."/>
            <person name="Cichocki N."/>
            <person name="Clum A."/>
            <person name="Culley D."/>
            <person name="Crous P.W."/>
            <person name="Fauchery L."/>
            <person name="Girlanda M."/>
            <person name="Hayes R."/>
            <person name="Keri Z."/>
            <person name="Labutti K."/>
            <person name="Lipzen A."/>
            <person name="Lombard V."/>
            <person name="Magnuson J."/>
            <person name="Maillard F."/>
            <person name="Morin E."/>
            <person name="Murat C."/>
            <person name="Nolan M."/>
            <person name="Ohm R."/>
            <person name="Pangilinan J."/>
            <person name="Pereira M."/>
            <person name="Perotto S."/>
            <person name="Peter M."/>
            <person name="Riley R."/>
            <person name="Sitrit Y."/>
            <person name="Stielow B."/>
            <person name="Szollosi G."/>
            <person name="Zifcakova L."/>
            <person name="Stursova M."/>
            <person name="Spatafora J.W."/>
            <person name="Tedersoo L."/>
            <person name="Vaario L.-M."/>
            <person name="Yamada A."/>
            <person name="Yan M."/>
            <person name="Wang P."/>
            <person name="Xu J."/>
            <person name="Bruns T."/>
            <person name="Baldrian P."/>
            <person name="Vilgalys R."/>
            <person name="Henrissat B."/>
            <person name="Grigoriev I.V."/>
            <person name="Hibbett D."/>
            <person name="Nagy L.G."/>
            <person name="Martin F.M."/>
        </authorList>
    </citation>
    <scope>NUCLEOTIDE SEQUENCE</scope>
    <source>
        <strain evidence="1">UH-Tt-Lm1</strain>
    </source>
</reference>
<proteinExistence type="predicted"/>
<organism evidence="1 2">
    <name type="scientific">Thelephora terrestris</name>
    <dbReference type="NCBI Taxonomy" id="56493"/>
    <lineage>
        <taxon>Eukaryota</taxon>
        <taxon>Fungi</taxon>
        <taxon>Dikarya</taxon>
        <taxon>Basidiomycota</taxon>
        <taxon>Agaricomycotina</taxon>
        <taxon>Agaricomycetes</taxon>
        <taxon>Thelephorales</taxon>
        <taxon>Thelephoraceae</taxon>
        <taxon>Thelephora</taxon>
    </lineage>
</organism>
<name>A0A9P6HLT4_9AGAM</name>
<dbReference type="PROSITE" id="PS51257">
    <property type="entry name" value="PROKAR_LIPOPROTEIN"/>
    <property type="match status" value="1"/>
</dbReference>
<sequence>MYSDVKSMNPTELNQLAARLKSDSNFASLFVAMGCSRAILSGYDWMEYAQALALAFSSFDTTSGQRDCRGKPQSTAVCDQPRSHPYLFTLDSLEKQATAREPQQP</sequence>
<accession>A0A9P6HLT4</accession>
<reference evidence="1" key="1">
    <citation type="journal article" date="2020" name="Nat. Commun.">
        <title>Large-scale genome sequencing of mycorrhizal fungi provides insights into the early evolution of symbiotic traits.</title>
        <authorList>
            <person name="Miyauchi S."/>
            <person name="Kiss E."/>
            <person name="Kuo A."/>
            <person name="Drula E."/>
            <person name="Kohler A."/>
            <person name="Sanchez-Garcia M."/>
            <person name="Morin E."/>
            <person name="Andreopoulos B."/>
            <person name="Barry K.W."/>
            <person name="Bonito G."/>
            <person name="Buee M."/>
            <person name="Carver A."/>
            <person name="Chen C."/>
            <person name="Cichocki N."/>
            <person name="Clum A."/>
            <person name="Culley D."/>
            <person name="Crous P.W."/>
            <person name="Fauchery L."/>
            <person name="Girlanda M."/>
            <person name="Hayes R.D."/>
            <person name="Keri Z."/>
            <person name="LaButti K."/>
            <person name="Lipzen A."/>
            <person name="Lombard V."/>
            <person name="Magnuson J."/>
            <person name="Maillard F."/>
            <person name="Murat C."/>
            <person name="Nolan M."/>
            <person name="Ohm R.A."/>
            <person name="Pangilinan J."/>
            <person name="Pereira M.F."/>
            <person name="Perotto S."/>
            <person name="Peter M."/>
            <person name="Pfister S."/>
            <person name="Riley R."/>
            <person name="Sitrit Y."/>
            <person name="Stielow J.B."/>
            <person name="Szollosi G."/>
            <person name="Zifcakova L."/>
            <person name="Stursova M."/>
            <person name="Spatafora J.W."/>
            <person name="Tedersoo L."/>
            <person name="Vaario L.M."/>
            <person name="Yamada A."/>
            <person name="Yan M."/>
            <person name="Wang P."/>
            <person name="Xu J."/>
            <person name="Bruns T."/>
            <person name="Baldrian P."/>
            <person name="Vilgalys R."/>
            <person name="Dunand C."/>
            <person name="Henrissat B."/>
            <person name="Grigoriev I.V."/>
            <person name="Hibbett D."/>
            <person name="Nagy L.G."/>
            <person name="Martin F.M."/>
        </authorList>
    </citation>
    <scope>NUCLEOTIDE SEQUENCE</scope>
    <source>
        <strain evidence="1">UH-Tt-Lm1</strain>
    </source>
</reference>